<organism evidence="4 5">
    <name type="scientific">Candidatus Pseudobacter hemicellulosilyticus</name>
    <dbReference type="NCBI Taxonomy" id="3121375"/>
    <lineage>
        <taxon>Bacteria</taxon>
        <taxon>Pseudomonadati</taxon>
        <taxon>Bacteroidota</taxon>
        <taxon>Chitinophagia</taxon>
        <taxon>Chitinophagales</taxon>
        <taxon>Chitinophagaceae</taxon>
        <taxon>Pseudobacter</taxon>
    </lineage>
</organism>
<name>A0AAJ6BHE8_9BACT</name>
<feature type="region of interest" description="Disordered" evidence="1">
    <location>
        <begin position="34"/>
        <end position="63"/>
    </location>
</feature>
<evidence type="ECO:0000313" key="5">
    <source>
        <dbReference type="Proteomes" id="UP001220610"/>
    </source>
</evidence>
<evidence type="ECO:0000256" key="2">
    <source>
        <dbReference type="SAM" id="SignalP"/>
    </source>
</evidence>
<feature type="domain" description="Gliding motility protein SprA N-terminal" evidence="3">
    <location>
        <begin position="1089"/>
        <end position="1595"/>
    </location>
</feature>
<gene>
    <name evidence="4" type="primary">sprA</name>
    <name evidence="4" type="ORF">P0Y53_25335</name>
</gene>
<feature type="compositionally biased region" description="Polar residues" evidence="1">
    <location>
        <begin position="34"/>
        <end position="43"/>
    </location>
</feature>
<reference evidence="4" key="1">
    <citation type="submission" date="2023-03" db="EMBL/GenBank/DDBJ databases">
        <title>Andean soil-derived lignocellulolytic bacterial consortium as a source of novel taxa and putative plastic-active enzymes.</title>
        <authorList>
            <person name="Diaz-Garcia L."/>
            <person name="Chuvochina M."/>
            <person name="Feuerriegel G."/>
            <person name="Bunk B."/>
            <person name="Sproer C."/>
            <person name="Streit W.R."/>
            <person name="Rodriguez L.M."/>
            <person name="Overmann J."/>
            <person name="Jimenez D.J."/>
        </authorList>
    </citation>
    <scope>NUCLEOTIDE SEQUENCE</scope>
    <source>
        <strain evidence="4">MAG 7</strain>
    </source>
</reference>
<proteinExistence type="predicted"/>
<evidence type="ECO:0000256" key="1">
    <source>
        <dbReference type="SAM" id="MobiDB-lite"/>
    </source>
</evidence>
<dbReference type="InterPro" id="IPR025684">
    <property type="entry name" value="SprA_N_dom"/>
</dbReference>
<feature type="domain" description="Gliding motility protein SprA N-terminal" evidence="3">
    <location>
        <begin position="71"/>
        <end position="351"/>
    </location>
</feature>
<feature type="signal peptide" evidence="2">
    <location>
        <begin position="1"/>
        <end position="31"/>
    </location>
</feature>
<sequence>MARTFNHNKFTAAVLTAALVLLCATASVSHAQDSTARTGTQDTLKYPIHDRRGDRYSNPGRSSLGLRDPANIIDSIEYDPKTRQYYIVEKVGNRYYRKPTYLTFDEFLRLQARKDESDYFKKRSDILSGLNKKLLRPQLSVTDNLFNRIFGNGKIEIQPQGEVNLTAGYQGQNIKNPALPERARRNGGFDFDMNANLNVIGNIGDKLKLPINYNTLANMDFENQLKLDYTGTDDEIIKRIEAGNVSFSSKGSLIPGAQQLFGIKTELQFGKLFVSAVLANQRSQQQSMSLQGGAANMAFEFKAHDYEENRHFLLSQYFRNNYNTAMSKLPVVTSKVQILRMEVWVTNRNGSTTDTRDVVGLMDLGESQPWNPSVNSLSSQPYPFNEANDLYQRIVSDPSSRNSSFITTKLSSLGLSPVQDFEKTFARKLAATDYYFNPQVGFLSLNQPLQADEVLGVAFQYSYNGRIYQVGEFSQDVTPDTTAAKSGTQKIFFLKLLKATSQRTNLPLWDLMMKNVYALKSKDESYLSSVQPGDFELNVLYEEPSLGQKRYLPEGPRSGTPIISLLNLDRLNARNDPMPDGMFDYIEGFTVISNQARIIFPYLEPFGRDMDSVAFNGSPPAVRDKYIYYPLYDTIKEIAKTFANLDRYIISGTAKGSSASEIYLNAYNIPQGSVIVTSGGQVLVEEVDYTVDYSAGSVKVINQAILNSGVPVNVSFENNASFGIQQRNFMGLRAEYQAIKNSHESLSIGGSMVRLGERPFFTKTLYNEDPIKNTMYGLDFNYRTEAPRLTRWLDKLPFYNATRMSTITAYGEGAYLKPGHPSQIGKGESGLIFIDDFEGSRNAIDLRFPLVSWGISSTPANNGLFPEATLMDSLDYGKNRARIAWYNIEPVLQDRRSGNNPVRGYENLLDPRIRPVNLTQIYPNRTPDIGQAQLVTFDLAYYPRERGPYNFDAIRVNADGKLQDPQDRWGGIMRGIDQVDFETGNVEFIEFWMQDPYLMTPASTGGQLYFNLGNISEDILKDGKRFFENGISGEVTKALEDNDTKWGKVPGNPIQVTQAFSNDPADRLLQDAGLDGLLNDAEREKFQNYLNQLAATFGVNSAVYQQALEDPASDDFRNYRDGYYDQTQTGILGRYKNINSPQGNSPVSTGQTNVTAFTLYPDQEEFNRDNTLNELEEYFQYKVDLRSSEFRVGHNFITDSIGFTPSGGTHEKWYLFRIPVAQYESKVGNIPDFKSIRFIRMFLTGFEDSVILRFAKLELVRNQWRRFSYELDTTGNYDPIPANTPTTFNQLAVNIEENNARSPIPYRTPPDVVRQQQLSNNNVNLLLNEQSLSIRVCNLLQNDSRGVFKTMNLDLRQYGKLQMYIHAESINSSGDIKDGELYGVLRLGNDLINNYYEIKIPLKMTSWGTSDAAAIWPADNELNLSLERLTQLKVSRNNSGNVTTYFKEQDSDGKEYAILGNPNLGEVRIFFLGVENRNRTDACTEVWFNELRLSELDEKGSWAALGRVDIELSDLGTLYIAGSARSAGFGTIEQRINERSREDYKQFDVAANLELGKLLPEKAGMSIPFYASYSRSVITPEYDPYDLDIKLKAKLAAAPGSQKDSIREDAVDIKTIKTFNFTNVKKNNTSGKKQQIWSIENVDVSYSYYNEQQHNALIEMNELTRHRAGLGYNYTSSPKYWEPAKRLIKSKSTWWNIVKDFNLNPLPSLLGFRADVNRQFGAYRARNVGGPKGGIPETYDKYFTFDRFYNLRWDLTRSFNVDFTATNRSWIDEDTGRLDKNEKTRMWENFWKGGRTISYQQSASFTYQLPTAKIPALDWTTVRASYVSTYDWIGASLIARELGNTISNSQQKILSAELDFTRLYSKSRLLRAFEEEGPVNRAPVPPGRGDTTSKGKPKRDRSQPLELDPSIKFAGRLLTMLKRIKIDYTENASATIYGYTDSTQLMGVNLRSRAPGLAFIFGKQPDTSFINNFAQKGWLSADSNFNLQNRQDYQQTLRINAQLIPVRDLTIDINLEKTFGKTYSELYKDTTGSGLNFTRMNPYAAGSFNVTFISYKTLFTKVQPNEVSTIFTKFQDYRLILSKRLAENNPYWQALPDNEKFLSDGYYNGYSRYAQDVLIPAFIAAYTGKNPQDVALVKQNNPNIRSNPFSGIMPKPNWRINYTGLSRLKALEKIFTNFTIEHGYTSTLGMNSFTSALLFRDDLRFGYPGFIDSSNNFIPYFLVPNITISEEFSPLINIDMSFTNQVNAKFELRKSRTLTLSLIDYQLAEMRSTQFTIGAGYRKRGAFSFIKWKGKRLENDASFRLDLSVRDDITSNSRLDQTQALPTSGNKTVMVNPSVDYVISNRVNIKLYFEQRVVTPKISSSPPITNTRAGVQIRIALQ</sequence>
<keyword evidence="2" id="KW-0732">Signal</keyword>
<dbReference type="NCBIfam" id="TIGR04189">
    <property type="entry name" value="surface_SprA"/>
    <property type="match status" value="1"/>
</dbReference>
<evidence type="ECO:0000313" key="4">
    <source>
        <dbReference type="EMBL" id="WEK35824.1"/>
    </source>
</evidence>
<accession>A0AAJ6BHE8</accession>
<dbReference type="InterPro" id="IPR026377">
    <property type="entry name" value="Cell_surface_SprA"/>
</dbReference>
<feature type="region of interest" description="Disordered" evidence="1">
    <location>
        <begin position="1876"/>
        <end position="1905"/>
    </location>
</feature>
<feature type="chain" id="PRO_5042551346" evidence="2">
    <location>
        <begin position="32"/>
        <end position="2382"/>
    </location>
</feature>
<evidence type="ECO:0000259" key="3">
    <source>
        <dbReference type="Pfam" id="PF14349"/>
    </source>
</evidence>
<dbReference type="Pfam" id="PF14349">
    <property type="entry name" value="SprA_N"/>
    <property type="match status" value="2"/>
</dbReference>
<dbReference type="Proteomes" id="UP001220610">
    <property type="component" value="Chromosome"/>
</dbReference>
<dbReference type="EMBL" id="CP119311">
    <property type="protein sequence ID" value="WEK35824.1"/>
    <property type="molecule type" value="Genomic_DNA"/>
</dbReference>
<protein>
    <submittedName>
        <fullName evidence="4">Cell surface protein SprA</fullName>
    </submittedName>
</protein>